<feature type="compositionally biased region" description="Polar residues" evidence="1">
    <location>
        <begin position="358"/>
        <end position="367"/>
    </location>
</feature>
<dbReference type="GO" id="GO:0005516">
    <property type="term" value="F:calmodulin binding"/>
    <property type="evidence" value="ECO:0007669"/>
    <property type="project" value="InterPro"/>
</dbReference>
<evidence type="ECO:0000313" key="4">
    <source>
        <dbReference type="RefSeq" id="XP_008801550.1"/>
    </source>
</evidence>
<evidence type="ECO:0000313" key="3">
    <source>
        <dbReference type="Proteomes" id="UP000228380"/>
    </source>
</evidence>
<feature type="domain" description="Calmodulin-binding" evidence="2">
    <location>
        <begin position="251"/>
        <end position="353"/>
    </location>
</feature>
<sequence>MATSRPRDARLKERSSSASSAPHHTDTLHGRRTTRPLVPGSSDRDPVRRPMASSSTTATSRGRTQTPSGAVIGRRVPVKTPIEKPPSPSVTPRRVPTPNTLKERTDKSSSSLPRAAISSKPASDKASKPLKSTKTQPSVRAKSLGAPTKEVTGTTTPNATEQPPATKSEQEEETLIQVEESEPVDVPAIKDDVPYELDLTGSFTPNIPEDSTDSTSQTDRQKPSSPTRESEIATNDEGVGGDGNRVDGDEESPKEPEEKPVMESSEEPQSEPAVGSGKPEESEKEKATRVESSETTRPEVVPFRRPEAAATGRKFLKDAPRSNDVIEEARTKLMEKRKSKVLALVGAFETVISLQEPEGQTGQSQGKSGEEGADEGSNATKESTESM</sequence>
<name>A0A8B7CL71_PHODC</name>
<feature type="compositionally biased region" description="Polar residues" evidence="1">
    <location>
        <begin position="151"/>
        <end position="167"/>
    </location>
</feature>
<feature type="compositionally biased region" description="Basic and acidic residues" evidence="1">
    <location>
        <begin position="244"/>
        <end position="261"/>
    </location>
</feature>
<reference evidence="4" key="2">
    <citation type="submission" date="2025-08" db="UniProtKB">
        <authorList>
            <consortium name="RefSeq"/>
        </authorList>
    </citation>
    <scope>IDENTIFICATION</scope>
    <source>
        <tissue evidence="4">Young leaves</tissue>
    </source>
</reference>
<feature type="compositionally biased region" description="Low complexity" evidence="1">
    <location>
        <begin position="49"/>
        <end position="64"/>
    </location>
</feature>
<reference evidence="3" key="1">
    <citation type="journal article" date="2019" name="Nat. Commun.">
        <title>Genome-wide association mapping of date palm fruit traits.</title>
        <authorList>
            <person name="Hazzouri K.M."/>
            <person name="Gros-Balthazard M."/>
            <person name="Flowers J.M."/>
            <person name="Copetti D."/>
            <person name="Lemansour A."/>
            <person name="Lebrun M."/>
            <person name="Masmoudi K."/>
            <person name="Ferrand S."/>
            <person name="Dhar M.I."/>
            <person name="Fresquez Z.A."/>
            <person name="Rosas U."/>
            <person name="Zhang J."/>
            <person name="Talag J."/>
            <person name="Lee S."/>
            <person name="Kudrna D."/>
            <person name="Powell R.F."/>
            <person name="Leitch I.J."/>
            <person name="Krueger R.R."/>
            <person name="Wing R.A."/>
            <person name="Amiri K.M.A."/>
            <person name="Purugganan M.D."/>
        </authorList>
    </citation>
    <scope>NUCLEOTIDE SEQUENCE [LARGE SCALE GENOMIC DNA]</scope>
    <source>
        <strain evidence="3">cv. Khalas</strain>
    </source>
</reference>
<dbReference type="AlphaFoldDB" id="A0A8B7CL71"/>
<dbReference type="Pfam" id="PF07839">
    <property type="entry name" value="CaM_binding"/>
    <property type="match status" value="1"/>
</dbReference>
<feature type="compositionally biased region" description="Basic and acidic residues" evidence="1">
    <location>
        <begin position="278"/>
        <end position="307"/>
    </location>
</feature>
<keyword evidence="3" id="KW-1185">Reference proteome</keyword>
<feature type="region of interest" description="Disordered" evidence="1">
    <location>
        <begin position="355"/>
        <end position="387"/>
    </location>
</feature>
<proteinExistence type="predicted"/>
<dbReference type="InterPro" id="IPR012417">
    <property type="entry name" value="CaM-bd_dom_pln"/>
</dbReference>
<feature type="compositionally biased region" description="Polar residues" evidence="1">
    <location>
        <begin position="213"/>
        <end position="227"/>
    </location>
</feature>
<dbReference type="OrthoDB" id="1939646at2759"/>
<feature type="compositionally biased region" description="Acidic residues" evidence="1">
    <location>
        <begin position="170"/>
        <end position="183"/>
    </location>
</feature>
<feature type="compositionally biased region" description="Low complexity" evidence="1">
    <location>
        <begin position="108"/>
        <end position="121"/>
    </location>
</feature>
<evidence type="ECO:0000256" key="1">
    <source>
        <dbReference type="SAM" id="MobiDB-lite"/>
    </source>
</evidence>
<evidence type="ECO:0000259" key="2">
    <source>
        <dbReference type="Pfam" id="PF07839"/>
    </source>
</evidence>
<feature type="compositionally biased region" description="Basic and acidic residues" evidence="1">
    <location>
        <begin position="1"/>
        <end position="15"/>
    </location>
</feature>
<dbReference type="RefSeq" id="XP_008801550.1">
    <property type="nucleotide sequence ID" value="XM_008803328.3"/>
</dbReference>
<dbReference type="PANTHER" id="PTHR33349:SF20">
    <property type="entry name" value="CHROMO DOMAIN CEC-LIKE PROTEIN"/>
    <property type="match status" value="1"/>
</dbReference>
<dbReference type="KEGG" id="pda:103715637"/>
<dbReference type="PANTHER" id="PTHR33349">
    <property type="entry name" value="EMB|CAB62594.1"/>
    <property type="match status" value="1"/>
</dbReference>
<dbReference type="GeneID" id="103715637"/>
<protein>
    <submittedName>
        <fullName evidence="4">Chromo domain-containing protein cec-1-like</fullName>
    </submittedName>
</protein>
<dbReference type="Proteomes" id="UP000228380">
    <property type="component" value="Chromosome 9"/>
</dbReference>
<gene>
    <name evidence="4" type="primary">LOC103715637</name>
</gene>
<organism evidence="3 4">
    <name type="scientific">Phoenix dactylifera</name>
    <name type="common">Date palm</name>
    <dbReference type="NCBI Taxonomy" id="42345"/>
    <lineage>
        <taxon>Eukaryota</taxon>
        <taxon>Viridiplantae</taxon>
        <taxon>Streptophyta</taxon>
        <taxon>Embryophyta</taxon>
        <taxon>Tracheophyta</taxon>
        <taxon>Spermatophyta</taxon>
        <taxon>Magnoliopsida</taxon>
        <taxon>Liliopsida</taxon>
        <taxon>Arecaceae</taxon>
        <taxon>Coryphoideae</taxon>
        <taxon>Phoeniceae</taxon>
        <taxon>Phoenix</taxon>
    </lineage>
</organism>
<feature type="region of interest" description="Disordered" evidence="1">
    <location>
        <begin position="1"/>
        <end position="316"/>
    </location>
</feature>
<accession>A0A8B7CL71</accession>